<evidence type="ECO:0000256" key="4">
    <source>
        <dbReference type="ARBA" id="ARBA00022741"/>
    </source>
</evidence>
<protein>
    <recommendedName>
        <fullName evidence="8">Phosphoribosylformylglycinamidine synthase subunit PurL</fullName>
        <shortName evidence="8">FGAM synthase</shortName>
        <ecNumber evidence="8">6.3.5.3</ecNumber>
    </recommendedName>
    <alternativeName>
        <fullName evidence="8">Formylglycinamide ribonucleotide amidotransferase subunit II</fullName>
        <shortName evidence="8">FGAR amidotransferase II</shortName>
        <shortName evidence="8">FGAR-AT II</shortName>
    </alternativeName>
    <alternativeName>
        <fullName evidence="8">Glutamine amidotransferase PurL</fullName>
    </alternativeName>
    <alternativeName>
        <fullName evidence="8">Phosphoribosylformylglycinamidine synthase subunit II</fullName>
    </alternativeName>
</protein>
<dbReference type="InterPro" id="IPR010074">
    <property type="entry name" value="PRibForGlyAmidine_synth_PurL"/>
</dbReference>
<feature type="binding site" evidence="8">
    <location>
        <position position="66"/>
    </location>
    <ligand>
        <name>ATP</name>
        <dbReference type="ChEBI" id="CHEBI:30616"/>
    </ligand>
</feature>
<evidence type="ECO:0000313" key="13">
    <source>
        <dbReference type="Proteomes" id="UP000018719"/>
    </source>
</evidence>
<dbReference type="NCBIfam" id="TIGR01736">
    <property type="entry name" value="FGAM_synth_II"/>
    <property type="match status" value="1"/>
</dbReference>
<gene>
    <name evidence="8 12" type="primary">purL</name>
    <name evidence="12" type="ORF">LEP1GSC047_2218</name>
</gene>
<evidence type="ECO:0000259" key="9">
    <source>
        <dbReference type="Pfam" id="PF00586"/>
    </source>
</evidence>
<feature type="binding site" evidence="8">
    <location>
        <begin position="328"/>
        <end position="330"/>
    </location>
    <ligand>
        <name>substrate</name>
    </ligand>
</feature>
<dbReference type="Proteomes" id="UP000018719">
    <property type="component" value="Unassembled WGS sequence"/>
</dbReference>
<feature type="binding site" evidence="8">
    <location>
        <begin position="109"/>
        <end position="112"/>
    </location>
    <ligand>
        <name>substrate</name>
    </ligand>
</feature>
<comment type="subunit">
    <text evidence="8">Monomer. Part of the FGAM synthase complex composed of 1 PurL, 1 PurQ and 2 PurS subunits.</text>
</comment>
<dbReference type="NCBIfam" id="NF002290">
    <property type="entry name" value="PRK01213.1"/>
    <property type="match status" value="1"/>
</dbReference>
<accession>V6HEB2</accession>
<evidence type="ECO:0000256" key="8">
    <source>
        <dbReference type="HAMAP-Rule" id="MF_00420"/>
    </source>
</evidence>
<evidence type="ECO:0000259" key="11">
    <source>
        <dbReference type="Pfam" id="PF18072"/>
    </source>
</evidence>
<comment type="caution">
    <text evidence="8">Lacks conserved residue(s) required for the propagation of feature annotation.</text>
</comment>
<organism evidence="12 13">
    <name type="scientific">Leptospira inadai serovar Lyme str. 10</name>
    <dbReference type="NCBI Taxonomy" id="1049790"/>
    <lineage>
        <taxon>Bacteria</taxon>
        <taxon>Pseudomonadati</taxon>
        <taxon>Spirochaetota</taxon>
        <taxon>Spirochaetia</taxon>
        <taxon>Leptospirales</taxon>
        <taxon>Leptospiraceae</taxon>
        <taxon>Leptospira</taxon>
    </lineage>
</organism>
<evidence type="ECO:0000313" key="12">
    <source>
        <dbReference type="EMBL" id="EQA38691.1"/>
    </source>
</evidence>
<comment type="similarity">
    <text evidence="8">Belongs to the FGAMS family.</text>
</comment>
<keyword evidence="6 8" id="KW-0067">ATP-binding</keyword>
<dbReference type="Pfam" id="PF00586">
    <property type="entry name" value="AIRS"/>
    <property type="match status" value="2"/>
</dbReference>
<dbReference type="GO" id="GO:0004642">
    <property type="term" value="F:phosphoribosylformylglycinamidine synthase activity"/>
    <property type="evidence" value="ECO:0007669"/>
    <property type="project" value="UniProtKB-UniRule"/>
</dbReference>
<comment type="function">
    <text evidence="8">Part of the phosphoribosylformylglycinamidine synthase complex involved in the purines biosynthetic pathway. Catalyzes the ATP-dependent conversion of formylglycinamide ribonucleotide (FGAR) and glutamine to yield formylglycinamidine ribonucleotide (FGAM) and glutamate. The FGAM synthase complex is composed of three subunits. PurQ produces an ammonia molecule by converting glutamine to glutamate. PurL transfers the ammonia molecule to FGAR to form FGAM in an ATP-dependent manner. PurS interacts with PurQ and PurL and is thought to assist in the transfer of the ammonia molecule from PurQ to PurL.</text>
</comment>
<dbReference type="PANTHER" id="PTHR43555:SF1">
    <property type="entry name" value="PHOSPHORIBOSYLFORMYLGLYCINAMIDINE SYNTHASE SUBUNIT PURL"/>
    <property type="match status" value="1"/>
</dbReference>
<dbReference type="InterPro" id="IPR041609">
    <property type="entry name" value="PurL_linker"/>
</dbReference>
<evidence type="ECO:0000256" key="1">
    <source>
        <dbReference type="ARBA" id="ARBA00022490"/>
    </source>
</evidence>
<feature type="binding site" evidence="8">
    <location>
        <position position="284"/>
    </location>
    <ligand>
        <name>Mg(2+)</name>
        <dbReference type="ChEBI" id="CHEBI:18420"/>
        <label>2</label>
    </ligand>
</feature>
<proteinExistence type="inferred from homology"/>
<feature type="binding site" evidence="8">
    <location>
        <position position="555"/>
    </location>
    <ligand>
        <name>Mg(2+)</name>
        <dbReference type="ChEBI" id="CHEBI:18420"/>
        <label>1</label>
    </ligand>
</feature>
<feature type="active site" evidence="8">
    <location>
        <position position="63"/>
    </location>
</feature>
<comment type="pathway">
    <text evidence="8">Purine metabolism; IMP biosynthesis via de novo pathway; 5-amino-1-(5-phospho-D-ribosyl)imidazole from N(2)-formyl-N(1)-(5-phospho-D-ribosyl)glycinamide: step 1/2.</text>
</comment>
<dbReference type="STRING" id="1049790.LEP1GSC047_2218"/>
<dbReference type="GO" id="GO:0000287">
    <property type="term" value="F:magnesium ion binding"/>
    <property type="evidence" value="ECO:0007669"/>
    <property type="project" value="UniProtKB-UniRule"/>
</dbReference>
<dbReference type="SUPFAM" id="SSF56042">
    <property type="entry name" value="PurM C-terminal domain-like"/>
    <property type="match status" value="2"/>
</dbReference>
<feature type="binding site" evidence="8">
    <location>
        <position position="106"/>
    </location>
    <ligand>
        <name>ATP</name>
        <dbReference type="ChEBI" id="CHEBI:30616"/>
    </ligand>
</feature>
<feature type="active site" description="Proton acceptor" evidence="8">
    <location>
        <position position="110"/>
    </location>
</feature>
<feature type="binding site" evidence="8">
    <location>
        <position position="554"/>
    </location>
    <ligand>
        <name>ATP</name>
        <dbReference type="ChEBI" id="CHEBI:30616"/>
    </ligand>
</feature>
<feature type="binding site" evidence="8">
    <location>
        <position position="517"/>
    </location>
    <ligand>
        <name>ATP</name>
        <dbReference type="ChEBI" id="CHEBI:30616"/>
    </ligand>
</feature>
<dbReference type="CDD" id="cd02204">
    <property type="entry name" value="PurL_repeat2"/>
    <property type="match status" value="1"/>
</dbReference>
<dbReference type="UniPathway" id="UPA00074">
    <property type="reaction ID" value="UER00128"/>
</dbReference>
<comment type="caution">
    <text evidence="12">The sequence shown here is derived from an EMBL/GenBank/DDBJ whole genome shotgun (WGS) entry which is preliminary data.</text>
</comment>
<evidence type="ECO:0000256" key="7">
    <source>
        <dbReference type="ARBA" id="ARBA00022842"/>
    </source>
</evidence>
<keyword evidence="3 8" id="KW-0479">Metal-binding</keyword>
<evidence type="ECO:0000259" key="10">
    <source>
        <dbReference type="Pfam" id="PF02769"/>
    </source>
</evidence>
<feature type="binding site" evidence="8">
    <location>
        <position position="557"/>
    </location>
    <ligand>
        <name>substrate</name>
    </ligand>
</feature>
<evidence type="ECO:0000256" key="3">
    <source>
        <dbReference type="ARBA" id="ARBA00022723"/>
    </source>
</evidence>
<dbReference type="InterPro" id="IPR036921">
    <property type="entry name" value="PurM-like_N_sf"/>
</dbReference>
<reference evidence="12 13" key="1">
    <citation type="submission" date="2013-05" db="EMBL/GenBank/DDBJ databases">
        <authorList>
            <person name="Harkins D.M."/>
            <person name="Durkin A.S."/>
            <person name="Brinkac L.M."/>
            <person name="Haft D.H."/>
            <person name="Selengut J.D."/>
            <person name="Sanka R."/>
            <person name="DePew J."/>
            <person name="Purushe J."/>
            <person name="Hartskeerl R.A."/>
            <person name="Ahmed A."/>
            <person name="van der Linden H."/>
            <person name="Goris M.G.A."/>
            <person name="Vinetz J.M."/>
            <person name="Sutton G.G."/>
            <person name="Nierman W.C."/>
            <person name="Fouts D.E."/>
        </authorList>
    </citation>
    <scope>NUCLEOTIDE SEQUENCE [LARGE SCALE GENOMIC DNA]</scope>
    <source>
        <strain evidence="12 13">10</strain>
    </source>
</reference>
<evidence type="ECO:0000256" key="6">
    <source>
        <dbReference type="ARBA" id="ARBA00022840"/>
    </source>
</evidence>
<evidence type="ECO:0000256" key="5">
    <source>
        <dbReference type="ARBA" id="ARBA00022755"/>
    </source>
</evidence>
<keyword evidence="5 8" id="KW-0658">Purine biosynthesis</keyword>
<feature type="domain" description="PurM-like N-terminal" evidence="9">
    <location>
        <begin position="90"/>
        <end position="204"/>
    </location>
</feature>
<dbReference type="PIRSF" id="PIRSF001587">
    <property type="entry name" value="FGAM_synthase_II"/>
    <property type="match status" value="1"/>
</dbReference>
<dbReference type="InterPro" id="IPR016188">
    <property type="entry name" value="PurM-like_N"/>
</dbReference>
<comment type="catalytic activity">
    <reaction evidence="8">
        <text>N(2)-formyl-N(1)-(5-phospho-beta-D-ribosyl)glycinamide + L-glutamine + ATP + H2O = 2-formamido-N(1)-(5-O-phospho-beta-D-ribosyl)acetamidine + L-glutamate + ADP + phosphate + H(+)</text>
        <dbReference type="Rhea" id="RHEA:17129"/>
        <dbReference type="ChEBI" id="CHEBI:15377"/>
        <dbReference type="ChEBI" id="CHEBI:15378"/>
        <dbReference type="ChEBI" id="CHEBI:29985"/>
        <dbReference type="ChEBI" id="CHEBI:30616"/>
        <dbReference type="ChEBI" id="CHEBI:43474"/>
        <dbReference type="ChEBI" id="CHEBI:58359"/>
        <dbReference type="ChEBI" id="CHEBI:147286"/>
        <dbReference type="ChEBI" id="CHEBI:147287"/>
        <dbReference type="ChEBI" id="CHEBI:456216"/>
        <dbReference type="EC" id="6.3.5.3"/>
    </reaction>
</comment>
<sequence>MKVVSLGPRAGKTGSVMEKEAVSLEDALDHGLTTEEFAKIQEILGRIPNSTELGVFSAMWSEHCSYKNSILQLKTLPTKSDKLLAQAGEENAGAMDIGDGLAVVFKIESHNHPTAVEPYQGAATGVGGIMRDIFTMGARPIVSLNSLRFGNPDEPRNKYLLSRAVKGIGDYGNSLGIAVSGGELFIDECFSKNPLVNAMTVGIVRHDQMASATTGGKVGNAVFIVGSTTGRDGIHGASFASKDLTKESESKRSAVQVGDPFMEKLLMEASLEAIQKGLLVGIQDMGAAGISCATSEMSAKGKTGMRIDLDLVPFRETGMNAYEAMLSESQERMLVIPIKGREEELVSIFKKWNLNAVQIGEVTNDGMLEVHKDGKLKVKIPAESLVLGGGAPRYVRETKRPAYLDQVSAWTLHSLPDLRETEEIDSIFSKLLEGWNISSRRPIIEQYDTEVGLVKLIGPGYDGGLSAIPETDRALATATDCNSRYTYLDPYHGTIFAVCEAARNVAVTGADPLGVTNNLNFANPYIPENYYMFSECIRGMGDACRFLGLPVTGGNVSFYNESPEGPIYPTPTIGMVGILNNKKLGIRNYPRKAGIKLALIGKFRPSLGGSEFQKIRWQTVQGRIPELDLSHEKSLLDLIVSLGKDSRVVSAHDLSLGGIAIALAKTAIFSGLGIEANLQELRQDRIDLTLFGETASCILIGFEMKNEISIREATLSTRLDFFLLGETVSDPKLRIADFKIEIPVSELSNRYESGLVEVFR</sequence>
<feature type="binding site" evidence="8">
    <location>
        <position position="256"/>
    </location>
    <ligand>
        <name>substrate</name>
    </ligand>
</feature>
<dbReference type="GO" id="GO:0006189">
    <property type="term" value="P:'de novo' IMP biosynthetic process"/>
    <property type="evidence" value="ECO:0007669"/>
    <property type="project" value="UniProtKB-UniRule"/>
</dbReference>
<dbReference type="FunFam" id="3.30.1330.10:FF:000004">
    <property type="entry name" value="Phosphoribosylformylglycinamidine synthase subunit PurL"/>
    <property type="match status" value="1"/>
</dbReference>
<feature type="domain" description="PurM-like C-terminal" evidence="10">
    <location>
        <begin position="593"/>
        <end position="734"/>
    </location>
</feature>
<dbReference type="CDD" id="cd02203">
    <property type="entry name" value="PurL_repeat1"/>
    <property type="match status" value="1"/>
</dbReference>
<dbReference type="HAMAP" id="MF_00420">
    <property type="entry name" value="PurL_2"/>
    <property type="match status" value="1"/>
</dbReference>
<feature type="domain" description="Phosphoribosylformylglycinamidine synthase linker" evidence="11">
    <location>
        <begin position="27"/>
        <end position="67"/>
    </location>
</feature>
<dbReference type="GO" id="GO:0005524">
    <property type="term" value="F:ATP binding"/>
    <property type="evidence" value="ECO:0007669"/>
    <property type="project" value="UniProtKB-UniRule"/>
</dbReference>
<evidence type="ECO:0000256" key="2">
    <source>
        <dbReference type="ARBA" id="ARBA00022598"/>
    </source>
</evidence>
<feature type="binding site" evidence="8">
    <location>
        <position position="131"/>
    </location>
    <ligand>
        <name>substrate</name>
    </ligand>
</feature>
<dbReference type="EC" id="6.3.5.3" evidence="8"/>
<keyword evidence="4 8" id="KW-0547">Nucleotide-binding</keyword>
<keyword evidence="2 8" id="KW-0436">Ligase</keyword>
<dbReference type="Gene3D" id="3.30.1330.10">
    <property type="entry name" value="PurM-like, N-terminal domain"/>
    <property type="match status" value="2"/>
</dbReference>
<dbReference type="GO" id="GO:0005737">
    <property type="term" value="C:cytoplasm"/>
    <property type="evidence" value="ECO:0007669"/>
    <property type="project" value="UniProtKB-SubCell"/>
</dbReference>
<keyword evidence="7 8" id="KW-0460">Magnesium</keyword>
<feature type="domain" description="PurM-like N-terminal" evidence="9">
    <location>
        <begin position="468"/>
        <end position="578"/>
    </location>
</feature>
<feature type="domain" description="PurM-like C-terminal" evidence="10">
    <location>
        <begin position="217"/>
        <end position="371"/>
    </location>
</feature>
<dbReference type="Gene3D" id="3.90.650.10">
    <property type="entry name" value="PurM-like C-terminal domain"/>
    <property type="match status" value="2"/>
</dbReference>
<dbReference type="PANTHER" id="PTHR43555">
    <property type="entry name" value="PHOSPHORIBOSYLFORMYLGLYCINAMIDINE SYNTHASE SUBUNIT PURL"/>
    <property type="match status" value="1"/>
</dbReference>
<dbReference type="EMBL" id="AHMM02000006">
    <property type="protein sequence ID" value="EQA38691.1"/>
    <property type="molecule type" value="Genomic_DNA"/>
</dbReference>
<comment type="subcellular location">
    <subcellularLocation>
        <location evidence="8">Cytoplasm</location>
    </subcellularLocation>
</comment>
<dbReference type="Pfam" id="PF02769">
    <property type="entry name" value="AIRS_C"/>
    <property type="match status" value="2"/>
</dbReference>
<dbReference type="InterPro" id="IPR010918">
    <property type="entry name" value="PurM-like_C_dom"/>
</dbReference>
<keyword evidence="1 8" id="KW-0963">Cytoplasm</keyword>
<dbReference type="SUPFAM" id="SSF55326">
    <property type="entry name" value="PurM N-terminal domain-like"/>
    <property type="match status" value="2"/>
</dbReference>
<feature type="binding site" evidence="8">
    <location>
        <position position="108"/>
    </location>
    <ligand>
        <name>Mg(2+)</name>
        <dbReference type="ChEBI" id="CHEBI:18420"/>
        <label>1</label>
    </ligand>
</feature>
<dbReference type="Pfam" id="PF18072">
    <property type="entry name" value="FGAR-AT_linker"/>
    <property type="match status" value="1"/>
</dbReference>
<name>V6HEB2_9LEPT</name>
<dbReference type="InterPro" id="IPR036676">
    <property type="entry name" value="PurM-like_C_sf"/>
</dbReference>
<dbReference type="AlphaFoldDB" id="V6HEB2"/>
<feature type="binding site" evidence="8">
    <location>
        <position position="132"/>
    </location>
    <ligand>
        <name>Mg(2+)</name>
        <dbReference type="ChEBI" id="CHEBI:18420"/>
        <label>2</label>
    </ligand>
</feature>